<proteinExistence type="predicted"/>
<reference evidence="1 2" key="1">
    <citation type="submission" date="2016-06" db="EMBL/GenBank/DDBJ databases">
        <authorList>
            <person name="Kjaerup R.B."/>
            <person name="Dalgaard T.S."/>
            <person name="Juul-Madsen H.R."/>
        </authorList>
    </citation>
    <scope>NUCLEOTIDE SEQUENCE [LARGE SCALE GENOMIC DNA]</scope>
    <source>
        <strain evidence="1 2">Pb300</strain>
    </source>
</reference>
<dbReference type="VEuPathDB" id="FungiDB:PABG_06083"/>
<accession>A0A1D2JF75</accession>
<organism evidence="1 2">
    <name type="scientific">Paracoccidioides brasiliensis</name>
    <dbReference type="NCBI Taxonomy" id="121759"/>
    <lineage>
        <taxon>Eukaryota</taxon>
        <taxon>Fungi</taxon>
        <taxon>Dikarya</taxon>
        <taxon>Ascomycota</taxon>
        <taxon>Pezizomycotina</taxon>
        <taxon>Eurotiomycetes</taxon>
        <taxon>Eurotiomycetidae</taxon>
        <taxon>Onygenales</taxon>
        <taxon>Ajellomycetaceae</taxon>
        <taxon>Paracoccidioides</taxon>
    </lineage>
</organism>
<comment type="caution">
    <text evidence="1">The sequence shown here is derived from an EMBL/GenBank/DDBJ whole genome shotgun (WGS) entry which is preliminary data.</text>
</comment>
<dbReference type="AlphaFoldDB" id="A0A1D2JF75"/>
<name>A0A1D2JF75_PARBR</name>
<protein>
    <submittedName>
        <fullName evidence="1">Uncharacterized protein</fullName>
    </submittedName>
</protein>
<dbReference type="EMBL" id="LZYO01000131">
    <property type="protein sequence ID" value="ODH29730.1"/>
    <property type="molecule type" value="Genomic_DNA"/>
</dbReference>
<sequence length="208" mass="23477">MEDDINIDYGLPLELRPLKAWSPSTVFQTCTSKSPKSAYSELPNVVNLSANSQDEFKTAFHNRPISVRSATSTLGTSDYTGYSGFCVMHSDREEETIPCPTPRGKPSLDCVFEILDTNFPWDTDIIIDFFDVSDFPLSISSILQPDLPKEAPLQLDKYDFDEPTTFYQTHCCLWGHVTRGVSCESHFKILSEQKTIAFTKPFLAKSIR</sequence>
<evidence type="ECO:0000313" key="1">
    <source>
        <dbReference type="EMBL" id="ODH29730.1"/>
    </source>
</evidence>
<dbReference type="Proteomes" id="UP000242814">
    <property type="component" value="Unassembled WGS sequence"/>
</dbReference>
<evidence type="ECO:0000313" key="2">
    <source>
        <dbReference type="Proteomes" id="UP000242814"/>
    </source>
</evidence>
<dbReference type="VEuPathDB" id="FungiDB:PADG_06624"/>
<gene>
    <name evidence="1" type="ORF">ACO22_03700</name>
</gene>